<comment type="caution">
    <text evidence="3">The sequence shown here is derived from an EMBL/GenBank/DDBJ whole genome shotgun (WGS) entry which is preliminary data.</text>
</comment>
<feature type="compositionally biased region" description="Low complexity" evidence="1">
    <location>
        <begin position="84"/>
        <end position="99"/>
    </location>
</feature>
<dbReference type="AlphaFoldDB" id="A0A9W9NL90"/>
<evidence type="ECO:0000256" key="1">
    <source>
        <dbReference type="SAM" id="MobiDB-lite"/>
    </source>
</evidence>
<keyword evidence="4" id="KW-1185">Reference proteome</keyword>
<evidence type="ECO:0000313" key="4">
    <source>
        <dbReference type="Proteomes" id="UP001147733"/>
    </source>
</evidence>
<sequence>MPDAPLTFPILCLIAALIFTILRNLNECQRLIVICYYSLQQSYVRIRDGIFRGWLRLGDRTARENESALHYELITHPDIDEGSSDSASESYSEGESLSADGHVKRIHGEDEDGWIDILVDKCVQRIQRHFEAGSIEIYEPS</sequence>
<evidence type="ECO:0000256" key="2">
    <source>
        <dbReference type="SAM" id="Phobius"/>
    </source>
</evidence>
<organism evidence="3 4">
    <name type="scientific">Penicillium citrinum</name>
    <dbReference type="NCBI Taxonomy" id="5077"/>
    <lineage>
        <taxon>Eukaryota</taxon>
        <taxon>Fungi</taxon>
        <taxon>Dikarya</taxon>
        <taxon>Ascomycota</taxon>
        <taxon>Pezizomycotina</taxon>
        <taxon>Eurotiomycetes</taxon>
        <taxon>Eurotiomycetidae</taxon>
        <taxon>Eurotiales</taxon>
        <taxon>Aspergillaceae</taxon>
        <taxon>Penicillium</taxon>
    </lineage>
</organism>
<feature type="region of interest" description="Disordered" evidence="1">
    <location>
        <begin position="78"/>
        <end position="103"/>
    </location>
</feature>
<gene>
    <name evidence="3" type="ORF">N7469_010924</name>
</gene>
<protein>
    <submittedName>
        <fullName evidence="3">Uncharacterized protein</fullName>
    </submittedName>
</protein>
<accession>A0A9W9NL90</accession>
<dbReference type="EMBL" id="JAPQKT010000009">
    <property type="protein sequence ID" value="KAJ5222037.1"/>
    <property type="molecule type" value="Genomic_DNA"/>
</dbReference>
<name>A0A9W9NL90_PENCI</name>
<dbReference type="GeneID" id="81388996"/>
<reference evidence="3" key="1">
    <citation type="submission" date="2022-11" db="EMBL/GenBank/DDBJ databases">
        <authorList>
            <person name="Petersen C."/>
        </authorList>
    </citation>
    <scope>NUCLEOTIDE SEQUENCE</scope>
    <source>
        <strain evidence="3">IBT 23319</strain>
    </source>
</reference>
<dbReference type="Proteomes" id="UP001147733">
    <property type="component" value="Unassembled WGS sequence"/>
</dbReference>
<feature type="transmembrane region" description="Helical" evidence="2">
    <location>
        <begin position="6"/>
        <end position="22"/>
    </location>
</feature>
<keyword evidence="2" id="KW-0472">Membrane</keyword>
<proteinExistence type="predicted"/>
<keyword evidence="2" id="KW-0812">Transmembrane</keyword>
<keyword evidence="2" id="KW-1133">Transmembrane helix</keyword>
<dbReference type="RefSeq" id="XP_056496960.1">
    <property type="nucleotide sequence ID" value="XM_056649829.1"/>
</dbReference>
<evidence type="ECO:0000313" key="3">
    <source>
        <dbReference type="EMBL" id="KAJ5222037.1"/>
    </source>
</evidence>
<reference evidence="3" key="2">
    <citation type="journal article" date="2023" name="IMA Fungus">
        <title>Comparative genomic study of the Penicillium genus elucidates a diverse pangenome and 15 lateral gene transfer events.</title>
        <authorList>
            <person name="Petersen C."/>
            <person name="Sorensen T."/>
            <person name="Nielsen M.R."/>
            <person name="Sondergaard T.E."/>
            <person name="Sorensen J.L."/>
            <person name="Fitzpatrick D.A."/>
            <person name="Frisvad J.C."/>
            <person name="Nielsen K.L."/>
        </authorList>
    </citation>
    <scope>NUCLEOTIDE SEQUENCE</scope>
    <source>
        <strain evidence="3">IBT 23319</strain>
    </source>
</reference>